<reference evidence="4" key="1">
    <citation type="submission" date="2016-06" db="UniProtKB">
        <authorList>
            <consortium name="WormBaseParasite"/>
        </authorList>
    </citation>
    <scope>IDENTIFICATION</scope>
</reference>
<sequence>VFEDFHNLPQLLVVKGDIVGLKAMIGDYPELDEFTMETQKLDAKPDDTDLSISSEPAASSEDIITSSTSS</sequence>
<accession>A0A182EHG9</accession>
<evidence type="ECO:0000256" key="1">
    <source>
        <dbReference type="SAM" id="MobiDB-lite"/>
    </source>
</evidence>
<dbReference type="Proteomes" id="UP000271087">
    <property type="component" value="Unassembled WGS sequence"/>
</dbReference>
<proteinExistence type="predicted"/>
<dbReference type="OrthoDB" id="5824934at2759"/>
<evidence type="ECO:0000313" key="2">
    <source>
        <dbReference type="EMBL" id="VDK86519.1"/>
    </source>
</evidence>
<evidence type="ECO:0000313" key="4">
    <source>
        <dbReference type="WBParaSite" id="nOo.2.0.1.t07544-RA"/>
    </source>
</evidence>
<feature type="region of interest" description="Disordered" evidence="1">
    <location>
        <begin position="38"/>
        <end position="70"/>
    </location>
</feature>
<dbReference type="WBParaSite" id="nOo.2.0.1.t07544-RA">
    <property type="protein sequence ID" value="nOo.2.0.1.t07544-RA"/>
    <property type="gene ID" value="nOo.2.0.1.g07544"/>
</dbReference>
<dbReference type="EMBL" id="UYRW01002735">
    <property type="protein sequence ID" value="VDK86519.1"/>
    <property type="molecule type" value="Genomic_DNA"/>
</dbReference>
<dbReference type="AlphaFoldDB" id="A0A182EHG9"/>
<keyword evidence="3" id="KW-1185">Reference proteome</keyword>
<organism evidence="4">
    <name type="scientific">Onchocerca ochengi</name>
    <name type="common">Filarial nematode worm</name>
    <dbReference type="NCBI Taxonomy" id="42157"/>
    <lineage>
        <taxon>Eukaryota</taxon>
        <taxon>Metazoa</taxon>
        <taxon>Ecdysozoa</taxon>
        <taxon>Nematoda</taxon>
        <taxon>Chromadorea</taxon>
        <taxon>Rhabditida</taxon>
        <taxon>Spirurina</taxon>
        <taxon>Spiruromorpha</taxon>
        <taxon>Filarioidea</taxon>
        <taxon>Onchocercidae</taxon>
        <taxon>Onchocerca</taxon>
    </lineage>
</organism>
<gene>
    <name evidence="2" type="ORF">NOO_LOCUS7544</name>
</gene>
<feature type="compositionally biased region" description="Low complexity" evidence="1">
    <location>
        <begin position="59"/>
        <end position="70"/>
    </location>
</feature>
<protein>
    <submittedName>
        <fullName evidence="4">Glutaredoxin domain-containing protein</fullName>
    </submittedName>
</protein>
<dbReference type="STRING" id="42157.A0A182EHG9"/>
<reference evidence="2 3" key="2">
    <citation type="submission" date="2018-08" db="EMBL/GenBank/DDBJ databases">
        <authorList>
            <person name="Laetsch R D."/>
            <person name="Stevens L."/>
            <person name="Kumar S."/>
            <person name="Blaxter L. M."/>
        </authorList>
    </citation>
    <scope>NUCLEOTIDE SEQUENCE [LARGE SCALE GENOMIC DNA]</scope>
</reference>
<evidence type="ECO:0000313" key="3">
    <source>
        <dbReference type="Proteomes" id="UP000271087"/>
    </source>
</evidence>
<name>A0A182EHG9_ONCOC</name>